<proteinExistence type="predicted"/>
<feature type="region of interest" description="Disordered" evidence="1">
    <location>
        <begin position="695"/>
        <end position="720"/>
    </location>
</feature>
<feature type="compositionally biased region" description="Low complexity" evidence="1">
    <location>
        <begin position="434"/>
        <end position="444"/>
    </location>
</feature>
<feature type="region of interest" description="Disordered" evidence="1">
    <location>
        <begin position="429"/>
        <end position="683"/>
    </location>
</feature>
<evidence type="ECO:0000256" key="1">
    <source>
        <dbReference type="SAM" id="MobiDB-lite"/>
    </source>
</evidence>
<keyword evidence="3" id="KW-1185">Reference proteome</keyword>
<protein>
    <submittedName>
        <fullName evidence="2">Uncharacterized protein</fullName>
    </submittedName>
</protein>
<evidence type="ECO:0000313" key="2">
    <source>
        <dbReference type="EMBL" id="KAK4133733.1"/>
    </source>
</evidence>
<dbReference type="AlphaFoldDB" id="A0AAN6ZDE6"/>
<feature type="compositionally biased region" description="Polar residues" evidence="1">
    <location>
        <begin position="396"/>
        <end position="408"/>
    </location>
</feature>
<feature type="compositionally biased region" description="Basic and acidic residues" evidence="1">
    <location>
        <begin position="514"/>
        <end position="525"/>
    </location>
</feature>
<feature type="region of interest" description="Disordered" evidence="1">
    <location>
        <begin position="746"/>
        <end position="1266"/>
    </location>
</feature>
<feature type="compositionally biased region" description="Low complexity" evidence="1">
    <location>
        <begin position="336"/>
        <end position="346"/>
    </location>
</feature>
<reference evidence="2" key="1">
    <citation type="journal article" date="2023" name="Mol. Phylogenet. Evol.">
        <title>Genome-scale phylogeny and comparative genomics of the fungal order Sordariales.</title>
        <authorList>
            <person name="Hensen N."/>
            <person name="Bonometti L."/>
            <person name="Westerberg I."/>
            <person name="Brannstrom I.O."/>
            <person name="Guillou S."/>
            <person name="Cros-Aarteil S."/>
            <person name="Calhoun S."/>
            <person name="Haridas S."/>
            <person name="Kuo A."/>
            <person name="Mondo S."/>
            <person name="Pangilinan J."/>
            <person name="Riley R."/>
            <person name="LaButti K."/>
            <person name="Andreopoulos B."/>
            <person name="Lipzen A."/>
            <person name="Chen C."/>
            <person name="Yan M."/>
            <person name="Daum C."/>
            <person name="Ng V."/>
            <person name="Clum A."/>
            <person name="Steindorff A."/>
            <person name="Ohm R.A."/>
            <person name="Martin F."/>
            <person name="Silar P."/>
            <person name="Natvig D.O."/>
            <person name="Lalanne C."/>
            <person name="Gautier V."/>
            <person name="Ament-Velasquez S.L."/>
            <person name="Kruys A."/>
            <person name="Hutchinson M.I."/>
            <person name="Powell A.J."/>
            <person name="Barry K."/>
            <person name="Miller A.N."/>
            <person name="Grigoriev I.V."/>
            <person name="Debuchy R."/>
            <person name="Gladieux P."/>
            <person name="Hiltunen Thoren M."/>
            <person name="Johannesson H."/>
        </authorList>
    </citation>
    <scope>NUCLEOTIDE SEQUENCE</scope>
    <source>
        <strain evidence="2">CBS 123565</strain>
    </source>
</reference>
<feature type="compositionally biased region" description="Polar residues" evidence="1">
    <location>
        <begin position="555"/>
        <end position="566"/>
    </location>
</feature>
<feature type="compositionally biased region" description="Low complexity" evidence="1">
    <location>
        <begin position="634"/>
        <end position="648"/>
    </location>
</feature>
<feature type="region of interest" description="Disordered" evidence="1">
    <location>
        <begin position="359"/>
        <end position="408"/>
    </location>
</feature>
<feature type="compositionally biased region" description="Polar residues" evidence="1">
    <location>
        <begin position="445"/>
        <end position="465"/>
    </location>
</feature>
<feature type="compositionally biased region" description="Low complexity" evidence="1">
    <location>
        <begin position="238"/>
        <end position="256"/>
    </location>
</feature>
<feature type="region of interest" description="Disordered" evidence="1">
    <location>
        <begin position="128"/>
        <end position="160"/>
    </location>
</feature>
<organism evidence="2 3">
    <name type="scientific">Trichocladium antarcticum</name>
    <dbReference type="NCBI Taxonomy" id="1450529"/>
    <lineage>
        <taxon>Eukaryota</taxon>
        <taxon>Fungi</taxon>
        <taxon>Dikarya</taxon>
        <taxon>Ascomycota</taxon>
        <taxon>Pezizomycotina</taxon>
        <taxon>Sordariomycetes</taxon>
        <taxon>Sordariomycetidae</taxon>
        <taxon>Sordariales</taxon>
        <taxon>Chaetomiaceae</taxon>
        <taxon>Trichocladium</taxon>
    </lineage>
</organism>
<feature type="region of interest" description="Disordered" evidence="1">
    <location>
        <begin position="201"/>
        <end position="259"/>
    </location>
</feature>
<feature type="compositionally biased region" description="Low complexity" evidence="1">
    <location>
        <begin position="1079"/>
        <end position="1088"/>
    </location>
</feature>
<feature type="compositionally biased region" description="Polar residues" evidence="1">
    <location>
        <begin position="661"/>
        <end position="674"/>
    </location>
</feature>
<feature type="compositionally biased region" description="Low complexity" evidence="1">
    <location>
        <begin position="896"/>
        <end position="926"/>
    </location>
</feature>
<feature type="compositionally biased region" description="Pro residues" evidence="1">
    <location>
        <begin position="833"/>
        <end position="847"/>
    </location>
</feature>
<feature type="compositionally biased region" description="Basic and acidic residues" evidence="1">
    <location>
        <begin position="807"/>
        <end position="821"/>
    </location>
</feature>
<feature type="compositionally biased region" description="Low complexity" evidence="1">
    <location>
        <begin position="1130"/>
        <end position="1141"/>
    </location>
</feature>
<comment type="caution">
    <text evidence="2">The sequence shown here is derived from an EMBL/GenBank/DDBJ whole genome shotgun (WGS) entry which is preliminary data.</text>
</comment>
<feature type="compositionally biased region" description="Polar residues" evidence="1">
    <location>
        <begin position="698"/>
        <end position="707"/>
    </location>
</feature>
<sequence length="1266" mass="134240">MNRFRTKKKAKDDLFAGRSSEESEQPSLSFRGFRKGKKVQQEEVKLEIDLSTALPSNDDFRTSLLMSNLSARFSMLREQDDPNTKIGKASDDSVLYPKRQSRMTDFGFVGGAGLSDIAEVESIKGGGFLRNSSASNDAGSEKGTSVMDRSRPTDGNNLFGGRQKIYKIPAGAEGGMTGRALYDDDVALSSFQRWKQAERERTLGALNDAGSTSTGDETEPTRPKSPPSASYNRKRETSSTTSSASITARNSTAATSVASQPAAVAKDALSASGAPTPAVATPAVERSVTRTRRLYEQGLTQDMHEQQATSLSRIESLNRQRPFGTRTPDLSLNSTSQLGGSADGSASSRSVLAKASALNLKSTSPSAAARAIGPPSLGINLQTDKGSVGGLPPLSPSGSETGEQPISSSLLKDVEPPAAAVVYQKPPQSYNESQYVQRQLQLQQGRETPNQGHRTETNAASASRSQTHEAKPATIGPRPPAPNARLPPTPVADTESPTSTVGNLPGLSVLPEVNIERPSDKDHPAFRQSAMPTPLSFNGKVSRDPSPSLRPRISIENTHQTSSEDSPTLGPVAGLSGLVRQHLRSESEDSSISGAGMDVSSPASRFHLDSTGPSATGATGSKPSPWSSSGQDWTLSYYGGSSESTSGLPAEQPQHKGDFSLSPSVSARNSNATEDGTDGFASQLADARRRVREKLTSYVESDSSRAASPQLPLESPNLSNPLGIGILKHKTSRGSVVDRSRNMAAGQSKGFKMLGIGAGPANTPPQSGKQSFDEKEIPTEPNSTPDGTPDGDDESNTHPGLRAFKQARRELQKRKELETLARHQMSQTSQSPDQPPDQPSGVPPAPPRADRGARQRTPSRERRPPVSYKQCPPSDEHSYNSPVSTRPSGERDRSGSETSSGPSNSRPPRTRTNTNTNTGQHQGQQHPGHEQPGLPNYRQPMMRSPGLAGADIKGSPIMAPYPYAGRGAPSPAQSPHLDRSRSATNLGLHTGRLGVDPHYGQPSPISPMGLPSPSPFAMGPAGSPIGTHASLGPRPRGPSAAGSPALGPANGVMAGHMKRPIDRRDIGDATFMSSTSRVPTTALPHLPTHQPPHPPYPPHSQYPQHAPYPPQPHQPPPMIPGMGDGGRPYGGSRSRSNSRAAPPVPPINPRRRRDDSCTRPSYDDGGMSAPRMPFTNQGNNNSATNLDHEENRGTLLGDEDESGNRPDQRRRLRKPPPDMQGRGPAPFPGRGRDNSPPYGAQSPPTGRPVASNGMGPNPGMGPGGMI</sequence>
<feature type="region of interest" description="Disordered" evidence="1">
    <location>
        <begin position="1"/>
        <end position="34"/>
    </location>
</feature>
<feature type="compositionally biased region" description="Polar residues" evidence="1">
    <location>
        <begin position="611"/>
        <end position="633"/>
    </location>
</feature>
<dbReference type="EMBL" id="MU853411">
    <property type="protein sequence ID" value="KAK4133733.1"/>
    <property type="molecule type" value="Genomic_DNA"/>
</dbReference>
<feature type="compositionally biased region" description="Basic and acidic residues" evidence="1">
    <location>
        <begin position="10"/>
        <end position="21"/>
    </location>
</feature>
<feature type="compositionally biased region" description="Low complexity" evidence="1">
    <location>
        <begin position="708"/>
        <end position="720"/>
    </location>
</feature>
<name>A0AAN6ZDE6_9PEZI</name>
<reference evidence="2" key="2">
    <citation type="submission" date="2023-05" db="EMBL/GenBank/DDBJ databases">
        <authorList>
            <consortium name="Lawrence Berkeley National Laboratory"/>
            <person name="Steindorff A."/>
            <person name="Hensen N."/>
            <person name="Bonometti L."/>
            <person name="Westerberg I."/>
            <person name="Brannstrom I.O."/>
            <person name="Guillou S."/>
            <person name="Cros-Aarteil S."/>
            <person name="Calhoun S."/>
            <person name="Haridas S."/>
            <person name="Kuo A."/>
            <person name="Mondo S."/>
            <person name="Pangilinan J."/>
            <person name="Riley R."/>
            <person name="Labutti K."/>
            <person name="Andreopoulos B."/>
            <person name="Lipzen A."/>
            <person name="Chen C."/>
            <person name="Yanf M."/>
            <person name="Daum C."/>
            <person name="Ng V."/>
            <person name="Clum A."/>
            <person name="Ohm R."/>
            <person name="Martin F."/>
            <person name="Silar P."/>
            <person name="Natvig D."/>
            <person name="Lalanne C."/>
            <person name="Gautier V."/>
            <person name="Ament-Velasquez S.L."/>
            <person name="Kruys A."/>
            <person name="Hutchinson M.I."/>
            <person name="Powell A.J."/>
            <person name="Barry K."/>
            <person name="Miller A.N."/>
            <person name="Grigoriev I.V."/>
            <person name="Debuchy R."/>
            <person name="Gladieux P."/>
            <person name="Thoren M.H."/>
            <person name="Johannesson H."/>
        </authorList>
    </citation>
    <scope>NUCLEOTIDE SEQUENCE</scope>
    <source>
        <strain evidence="2">CBS 123565</strain>
    </source>
</reference>
<feature type="compositionally biased region" description="Pro residues" evidence="1">
    <location>
        <begin position="477"/>
        <end position="490"/>
    </location>
</feature>
<gene>
    <name evidence="2" type="ORF">BT67DRAFT_382451</name>
</gene>
<feature type="region of interest" description="Disordered" evidence="1">
    <location>
        <begin position="298"/>
        <end position="346"/>
    </location>
</feature>
<dbReference type="Proteomes" id="UP001304895">
    <property type="component" value="Unassembled WGS sequence"/>
</dbReference>
<feature type="compositionally biased region" description="Low complexity" evidence="1">
    <location>
        <begin position="1031"/>
        <end position="1049"/>
    </location>
</feature>
<accession>A0AAN6ZDE6</accession>
<feature type="compositionally biased region" description="Pro residues" evidence="1">
    <location>
        <begin position="1089"/>
        <end position="1119"/>
    </location>
</feature>
<evidence type="ECO:0000313" key="3">
    <source>
        <dbReference type="Proteomes" id="UP001304895"/>
    </source>
</evidence>
<feature type="compositionally biased region" description="Basic and acidic residues" evidence="1">
    <location>
        <begin position="848"/>
        <end position="864"/>
    </location>
</feature>
<feature type="compositionally biased region" description="Polar residues" evidence="1">
    <location>
        <begin position="306"/>
        <end position="319"/>
    </location>
</feature>
<feature type="compositionally biased region" description="Polar residues" evidence="1">
    <location>
        <begin position="1174"/>
        <end position="1185"/>
    </location>
</feature>
<feature type="compositionally biased region" description="Gly residues" evidence="1">
    <location>
        <begin position="1256"/>
        <end position="1266"/>
    </location>
</feature>